<dbReference type="Proteomes" id="UP000541352">
    <property type="component" value="Unassembled WGS sequence"/>
</dbReference>
<evidence type="ECO:0000256" key="1">
    <source>
        <dbReference type="SAM" id="MobiDB-lite"/>
    </source>
</evidence>
<organism evidence="2 3">
    <name type="scientific">Runella defluvii</name>
    <dbReference type="NCBI Taxonomy" id="370973"/>
    <lineage>
        <taxon>Bacteria</taxon>
        <taxon>Pseudomonadati</taxon>
        <taxon>Bacteroidota</taxon>
        <taxon>Cytophagia</taxon>
        <taxon>Cytophagales</taxon>
        <taxon>Spirosomataceae</taxon>
        <taxon>Runella</taxon>
    </lineage>
</organism>
<feature type="non-terminal residue" evidence="2">
    <location>
        <position position="1"/>
    </location>
</feature>
<reference evidence="2 3" key="1">
    <citation type="submission" date="2020-08" db="EMBL/GenBank/DDBJ databases">
        <title>Genomic Encyclopedia of Type Strains, Phase IV (KMG-IV): sequencing the most valuable type-strain genomes for metagenomic binning, comparative biology and taxonomic classification.</title>
        <authorList>
            <person name="Goeker M."/>
        </authorList>
    </citation>
    <scope>NUCLEOTIDE SEQUENCE [LARGE SCALE GENOMIC DNA]</scope>
    <source>
        <strain evidence="2 3">DSM 17976</strain>
    </source>
</reference>
<proteinExistence type="predicted"/>
<dbReference type="InterPro" id="IPR028974">
    <property type="entry name" value="TSP_type-3_rpt"/>
</dbReference>
<dbReference type="AlphaFoldDB" id="A0A7W5ZV39"/>
<feature type="region of interest" description="Disordered" evidence="1">
    <location>
        <begin position="1"/>
        <end position="52"/>
    </location>
</feature>
<dbReference type="Gene3D" id="4.10.1080.10">
    <property type="entry name" value="TSP type-3 repeat"/>
    <property type="match status" value="1"/>
</dbReference>
<protein>
    <submittedName>
        <fullName evidence="2">Uncharacterized protein</fullName>
    </submittedName>
</protein>
<dbReference type="EMBL" id="JACIBY010000034">
    <property type="protein sequence ID" value="MBB3842344.1"/>
    <property type="molecule type" value="Genomic_DNA"/>
</dbReference>
<dbReference type="GO" id="GO:0005509">
    <property type="term" value="F:calcium ion binding"/>
    <property type="evidence" value="ECO:0007669"/>
    <property type="project" value="InterPro"/>
</dbReference>
<name>A0A7W5ZV39_9BACT</name>
<evidence type="ECO:0000313" key="3">
    <source>
        <dbReference type="Proteomes" id="UP000541352"/>
    </source>
</evidence>
<sequence length="228" mass="23399">PLDTDNDGTPNATDTDDDGDGILDTAEAAGKALDTDNDGTPNDTDTDDDNDGILDTAEIGTLDSNGKYTLPDTDGDGLPDLVDAAAKADLFGNYTFGNVTFTAADTKTVIININEINGGATNGTIEFFVPSMTGFTLTFDPTQTSANVIANENVNNGDWVMTNTGTGMKFTSKAGVVISANGRSRIALSIKADVAGTTANLTTNITPSSGGESVPTNNVAVLSMSIQN</sequence>
<accession>A0A7W5ZV39</accession>
<dbReference type="InterPro" id="IPR018247">
    <property type="entry name" value="EF_Hand_1_Ca_BS"/>
</dbReference>
<evidence type="ECO:0000313" key="2">
    <source>
        <dbReference type="EMBL" id="MBB3842344.1"/>
    </source>
</evidence>
<comment type="caution">
    <text evidence="2">The sequence shown here is derived from an EMBL/GenBank/DDBJ whole genome shotgun (WGS) entry which is preliminary data.</text>
</comment>
<keyword evidence="3" id="KW-1185">Reference proteome</keyword>
<dbReference type="PROSITE" id="PS00018">
    <property type="entry name" value="EF_HAND_1"/>
    <property type="match status" value="1"/>
</dbReference>
<gene>
    <name evidence="2" type="ORF">FHS57_006375</name>
</gene>
<dbReference type="SUPFAM" id="SSF103647">
    <property type="entry name" value="TSP type-3 repeat"/>
    <property type="match status" value="1"/>
</dbReference>